<evidence type="ECO:0000313" key="2">
    <source>
        <dbReference type="Proteomes" id="UP001187192"/>
    </source>
</evidence>
<keyword evidence="2" id="KW-1185">Reference proteome</keyword>
<gene>
    <name evidence="1" type="ORF">TIFTF001_028799</name>
</gene>
<sequence length="92" mass="9993">MALRCLSQKWRSLGCSGDPVELNSECFRRVDMLQVHRHRMSSRLASRVPMTAGAGDRTSAVASGVRCQAVDVECRVGEVGSGRFPIKGTSQV</sequence>
<organism evidence="1 2">
    <name type="scientific">Ficus carica</name>
    <name type="common">Common fig</name>
    <dbReference type="NCBI Taxonomy" id="3494"/>
    <lineage>
        <taxon>Eukaryota</taxon>
        <taxon>Viridiplantae</taxon>
        <taxon>Streptophyta</taxon>
        <taxon>Embryophyta</taxon>
        <taxon>Tracheophyta</taxon>
        <taxon>Spermatophyta</taxon>
        <taxon>Magnoliopsida</taxon>
        <taxon>eudicotyledons</taxon>
        <taxon>Gunneridae</taxon>
        <taxon>Pentapetalae</taxon>
        <taxon>rosids</taxon>
        <taxon>fabids</taxon>
        <taxon>Rosales</taxon>
        <taxon>Moraceae</taxon>
        <taxon>Ficeae</taxon>
        <taxon>Ficus</taxon>
    </lineage>
</organism>
<protein>
    <submittedName>
        <fullName evidence="1">Uncharacterized protein</fullName>
    </submittedName>
</protein>
<name>A0AA88J2G8_FICCA</name>
<reference evidence="1" key="1">
    <citation type="submission" date="2023-07" db="EMBL/GenBank/DDBJ databases">
        <title>draft genome sequence of fig (Ficus carica).</title>
        <authorList>
            <person name="Takahashi T."/>
            <person name="Nishimura K."/>
        </authorList>
    </citation>
    <scope>NUCLEOTIDE SEQUENCE</scope>
</reference>
<accession>A0AA88J2G8</accession>
<proteinExistence type="predicted"/>
<dbReference type="EMBL" id="BTGU01000090">
    <property type="protein sequence ID" value="GMN59706.1"/>
    <property type="molecule type" value="Genomic_DNA"/>
</dbReference>
<dbReference type="AlphaFoldDB" id="A0AA88J2G8"/>
<evidence type="ECO:0000313" key="1">
    <source>
        <dbReference type="EMBL" id="GMN59706.1"/>
    </source>
</evidence>
<comment type="caution">
    <text evidence="1">The sequence shown here is derived from an EMBL/GenBank/DDBJ whole genome shotgun (WGS) entry which is preliminary data.</text>
</comment>
<dbReference type="Proteomes" id="UP001187192">
    <property type="component" value="Unassembled WGS sequence"/>
</dbReference>